<dbReference type="Proteomes" id="UP000243904">
    <property type="component" value="Chromosome I"/>
</dbReference>
<dbReference type="InterPro" id="IPR006860">
    <property type="entry name" value="FecR"/>
</dbReference>
<feature type="chain" id="PRO_5009258178" evidence="2">
    <location>
        <begin position="26"/>
        <end position="283"/>
    </location>
</feature>
<evidence type="ECO:0000256" key="2">
    <source>
        <dbReference type="SAM" id="SignalP"/>
    </source>
</evidence>
<evidence type="ECO:0000259" key="3">
    <source>
        <dbReference type="Pfam" id="PF04773"/>
    </source>
</evidence>
<dbReference type="Gene3D" id="2.60.120.1440">
    <property type="match status" value="1"/>
</dbReference>
<organism evidence="4 5">
    <name type="scientific">Bradyrhizobium canariense</name>
    <dbReference type="NCBI Taxonomy" id="255045"/>
    <lineage>
        <taxon>Bacteria</taxon>
        <taxon>Pseudomonadati</taxon>
        <taxon>Pseudomonadota</taxon>
        <taxon>Alphaproteobacteria</taxon>
        <taxon>Hyphomicrobiales</taxon>
        <taxon>Nitrobacteraceae</taxon>
        <taxon>Bradyrhizobium</taxon>
    </lineage>
</organism>
<dbReference type="Pfam" id="PF04773">
    <property type="entry name" value="FecR"/>
    <property type="match status" value="1"/>
</dbReference>
<accession>A0A1H1QWK1</accession>
<keyword evidence="2" id="KW-0732">Signal</keyword>
<evidence type="ECO:0000256" key="1">
    <source>
        <dbReference type="SAM" id="MobiDB-lite"/>
    </source>
</evidence>
<name>A0A1H1QWK1_9BRAD</name>
<proteinExistence type="predicted"/>
<protein>
    <submittedName>
        <fullName evidence="4">FecR family protein</fullName>
    </submittedName>
</protein>
<feature type="compositionally biased region" description="Low complexity" evidence="1">
    <location>
        <begin position="254"/>
        <end position="266"/>
    </location>
</feature>
<gene>
    <name evidence="4" type="ORF">SAMN05444158_1562</name>
</gene>
<dbReference type="AlphaFoldDB" id="A0A1H1QWK1"/>
<dbReference type="EMBL" id="LT629750">
    <property type="protein sequence ID" value="SDS27844.1"/>
    <property type="molecule type" value="Genomic_DNA"/>
</dbReference>
<keyword evidence="5" id="KW-1185">Reference proteome</keyword>
<feature type="compositionally biased region" description="Gly residues" evidence="1">
    <location>
        <begin position="222"/>
        <end position="236"/>
    </location>
</feature>
<feature type="domain" description="FecR protein" evidence="3">
    <location>
        <begin position="62"/>
        <end position="158"/>
    </location>
</feature>
<dbReference type="RefSeq" id="WP_146686822.1">
    <property type="nucleotide sequence ID" value="NZ_LT629750.1"/>
</dbReference>
<feature type="region of interest" description="Disordered" evidence="1">
    <location>
        <begin position="222"/>
        <end position="266"/>
    </location>
</feature>
<sequence length="283" mass="28622">MKRRAYLRAIVQITLFAALAPPALAAPEQIGLAVVVRNDVSQVEPTISKIISGDDIVRDELVRTNTDSSAKFVLRDSTNLLLGPNSTLKLDRAVFAGEKGVGDVAVKLTLGSFRFITGNLAKESYAINTPLATLGVRGTTLDFLVQRLKNTVVLKEGQAHVCAGGNCIELTKVGEAAVITSSGGRIEIVLQSSSSWSFDASCGGMCSQTTFAQAEDSLTTGSIGGAGSGGGSGGPTGVQPATGGANTGGGGFPSGPNSTPNGGQNLLIGGGIGSASFSSVSPH</sequence>
<dbReference type="PANTHER" id="PTHR38731">
    <property type="entry name" value="LIPL45-RELATED LIPOPROTEIN-RELATED"/>
    <property type="match status" value="1"/>
</dbReference>
<evidence type="ECO:0000313" key="5">
    <source>
        <dbReference type="Proteomes" id="UP000243904"/>
    </source>
</evidence>
<reference evidence="5" key="1">
    <citation type="submission" date="2016-10" db="EMBL/GenBank/DDBJ databases">
        <authorList>
            <person name="Varghese N."/>
            <person name="Submissions S."/>
        </authorList>
    </citation>
    <scope>NUCLEOTIDE SEQUENCE [LARGE SCALE GENOMIC DNA]</scope>
    <source>
        <strain evidence="5">GAS369</strain>
    </source>
</reference>
<feature type="signal peptide" evidence="2">
    <location>
        <begin position="1"/>
        <end position="25"/>
    </location>
</feature>
<evidence type="ECO:0000313" key="4">
    <source>
        <dbReference type="EMBL" id="SDS27844.1"/>
    </source>
</evidence>